<feature type="domain" description="GP-PDE" evidence="1">
    <location>
        <begin position="4"/>
        <end position="240"/>
    </location>
</feature>
<dbReference type="EMBL" id="BTCL01000006">
    <property type="protein sequence ID" value="GMK45064.1"/>
    <property type="molecule type" value="Genomic_DNA"/>
</dbReference>
<dbReference type="CDD" id="cd08563">
    <property type="entry name" value="GDPD_TtGDE_like"/>
    <property type="match status" value="1"/>
</dbReference>
<dbReference type="RefSeq" id="WP_317979895.1">
    <property type="nucleotide sequence ID" value="NZ_BTCL01000006.1"/>
</dbReference>
<name>A0ABQ6NKK1_9BACL</name>
<reference evidence="2 3" key="1">
    <citation type="submission" date="2023-05" db="EMBL/GenBank/DDBJ databases">
        <title>Draft genome of Paenibacillus sp. CCS26.</title>
        <authorList>
            <person name="Akita H."/>
            <person name="Shinto Y."/>
            <person name="Kimura Z."/>
        </authorList>
    </citation>
    <scope>NUCLEOTIDE SEQUENCE [LARGE SCALE GENOMIC DNA]</scope>
    <source>
        <strain evidence="2 3">CCS26</strain>
    </source>
</reference>
<evidence type="ECO:0000313" key="2">
    <source>
        <dbReference type="EMBL" id="GMK45064.1"/>
    </source>
</evidence>
<accession>A0ABQ6NKK1</accession>
<organism evidence="2 3">
    <name type="scientific">Paenibacillus glycanilyticus</name>
    <dbReference type="NCBI Taxonomy" id="126569"/>
    <lineage>
        <taxon>Bacteria</taxon>
        <taxon>Bacillati</taxon>
        <taxon>Bacillota</taxon>
        <taxon>Bacilli</taxon>
        <taxon>Bacillales</taxon>
        <taxon>Paenibacillaceae</taxon>
        <taxon>Paenibacillus</taxon>
    </lineage>
</organism>
<sequence length="243" mass="26874">MTTLVNYAHRGASGNYPENTMIAFEKAIELGATGIETDVQMTKDGKLVLIHDEMLRRTTGVNTLVADMPSDELLQLDAGSWFSPSFKDARIPTLGQLLDLANRTGTIINIELKNGIVPYPGLEQKVIETVRACGMENQVILSSFNHYSLIECKRLAPEIRTGILYMEGLYRPWKYALSIGASALHASHFAVLPDWVAEAAQHGVIYNVFTVNEPAEMKRLIQAGVAGIITDYPERLTNLLNKL</sequence>
<dbReference type="InterPro" id="IPR030395">
    <property type="entry name" value="GP_PDE_dom"/>
</dbReference>
<dbReference type="Proteomes" id="UP001285921">
    <property type="component" value="Unassembled WGS sequence"/>
</dbReference>
<evidence type="ECO:0000259" key="1">
    <source>
        <dbReference type="PROSITE" id="PS51704"/>
    </source>
</evidence>
<dbReference type="PANTHER" id="PTHR46211:SF1">
    <property type="entry name" value="GLYCEROPHOSPHODIESTER PHOSPHODIESTERASE, CYTOPLASMIC"/>
    <property type="match status" value="1"/>
</dbReference>
<dbReference type="Gene3D" id="3.20.20.190">
    <property type="entry name" value="Phosphatidylinositol (PI) phosphodiesterase"/>
    <property type="match status" value="1"/>
</dbReference>
<proteinExistence type="predicted"/>
<dbReference type="PANTHER" id="PTHR46211">
    <property type="entry name" value="GLYCEROPHOSPHORYL DIESTER PHOSPHODIESTERASE"/>
    <property type="match status" value="1"/>
</dbReference>
<keyword evidence="3" id="KW-1185">Reference proteome</keyword>
<gene>
    <name evidence="2" type="primary">glpQ_1</name>
    <name evidence="2" type="ORF">PghCCS26_21920</name>
</gene>
<dbReference type="PROSITE" id="PS51704">
    <property type="entry name" value="GP_PDE"/>
    <property type="match status" value="1"/>
</dbReference>
<protein>
    <submittedName>
        <fullName evidence="2">Glycerophosphoryl diester phosphodiesterase</fullName>
    </submittedName>
</protein>
<dbReference type="Pfam" id="PF03009">
    <property type="entry name" value="GDPD"/>
    <property type="match status" value="1"/>
</dbReference>
<dbReference type="SUPFAM" id="SSF51695">
    <property type="entry name" value="PLC-like phosphodiesterases"/>
    <property type="match status" value="1"/>
</dbReference>
<evidence type="ECO:0000313" key="3">
    <source>
        <dbReference type="Proteomes" id="UP001285921"/>
    </source>
</evidence>
<dbReference type="InterPro" id="IPR017946">
    <property type="entry name" value="PLC-like_Pdiesterase_TIM-brl"/>
</dbReference>
<comment type="caution">
    <text evidence="2">The sequence shown here is derived from an EMBL/GenBank/DDBJ whole genome shotgun (WGS) entry which is preliminary data.</text>
</comment>